<proteinExistence type="predicted"/>
<organism evidence="2">
    <name type="scientific">viral metagenome</name>
    <dbReference type="NCBI Taxonomy" id="1070528"/>
    <lineage>
        <taxon>unclassified sequences</taxon>
        <taxon>metagenomes</taxon>
        <taxon>organismal metagenomes</taxon>
    </lineage>
</organism>
<protein>
    <submittedName>
        <fullName evidence="2">Putative portal protein</fullName>
    </submittedName>
</protein>
<evidence type="ECO:0000313" key="2">
    <source>
        <dbReference type="EMBL" id="QJA66551.1"/>
    </source>
</evidence>
<name>A0A6M3JC11_9ZZZZ</name>
<accession>A0A6M3JC11</accession>
<sequence>MPWKTIIPASIANIEKSTPSIIPSFYMEPEPKIRVPKYNYPVIYRVGEESWLIQTNIRIVTQEMMKAGWSRIPRFKQKCTSCNSEFQESVKRCPACDGEVRGPSLGQAKIFDRLTSTPSPNTSFGDFLRSVIYHDLMADDWYVSIIPMKKEGSSELTPAFMRVEDSRYWMPIADEYGNLGINEYYCPICYKPDEKESKPGTCKKCGATLLRTSYVQVLDSDIKARSNENWMIHGSTGRVQPELFGKPKIVPVWDLIHAIKAMDEYIYDVFSEGKLSKIINFPGTPQEELDALDMKIKNSLAERSIQTMAGYRPKRSNRTLFLGSESEIKVFDAMPSLTEMNAINHYLIMIQAVCGRFGVQPISLALKSSGERGSVAPFMQVEIQQSAMQEYERDKEEMFNLFLFPKFGITDWLFKFNPSEKRDLYQEALTDEIKVSTLISLREAGFDATFNEQKELMIPSKPTLEAISLKKPASHRQKPKISDASHDTIQGTTTERFPHGPRME</sequence>
<gene>
    <name evidence="2" type="ORF">MM415B00342_0013</name>
</gene>
<dbReference type="AlphaFoldDB" id="A0A6M3JC11"/>
<feature type="region of interest" description="Disordered" evidence="1">
    <location>
        <begin position="469"/>
        <end position="504"/>
    </location>
</feature>
<evidence type="ECO:0000256" key="1">
    <source>
        <dbReference type="SAM" id="MobiDB-lite"/>
    </source>
</evidence>
<dbReference type="EMBL" id="MT141557">
    <property type="protein sequence ID" value="QJA66551.1"/>
    <property type="molecule type" value="Genomic_DNA"/>
</dbReference>
<reference evidence="2" key="1">
    <citation type="submission" date="2020-03" db="EMBL/GenBank/DDBJ databases">
        <title>The deep terrestrial virosphere.</title>
        <authorList>
            <person name="Holmfeldt K."/>
            <person name="Nilsson E."/>
            <person name="Simone D."/>
            <person name="Lopez-Fernandez M."/>
            <person name="Wu X."/>
            <person name="de Brujin I."/>
            <person name="Lundin D."/>
            <person name="Andersson A."/>
            <person name="Bertilsson S."/>
            <person name="Dopson M."/>
        </authorList>
    </citation>
    <scope>NUCLEOTIDE SEQUENCE</scope>
    <source>
        <strain evidence="2">MM415B00342</strain>
    </source>
</reference>